<dbReference type="Proteomes" id="UP001287286">
    <property type="component" value="Unassembled WGS sequence"/>
</dbReference>
<evidence type="ECO:0000313" key="1">
    <source>
        <dbReference type="EMBL" id="KAK4072800.1"/>
    </source>
</evidence>
<comment type="caution">
    <text evidence="1">The sequence shown here is derived from an EMBL/GenBank/DDBJ whole genome shotgun (WGS) entry which is preliminary data.</text>
</comment>
<gene>
    <name evidence="1" type="ORF">Purlil1_13278</name>
</gene>
<organism evidence="1 2">
    <name type="scientific">Purpureocillium lilacinum</name>
    <name type="common">Paecilomyces lilacinus</name>
    <dbReference type="NCBI Taxonomy" id="33203"/>
    <lineage>
        <taxon>Eukaryota</taxon>
        <taxon>Fungi</taxon>
        <taxon>Dikarya</taxon>
        <taxon>Ascomycota</taxon>
        <taxon>Pezizomycotina</taxon>
        <taxon>Sordariomycetes</taxon>
        <taxon>Hypocreomycetidae</taxon>
        <taxon>Hypocreales</taxon>
        <taxon>Ophiocordycipitaceae</taxon>
        <taxon>Purpureocillium</taxon>
    </lineage>
</organism>
<proteinExistence type="predicted"/>
<evidence type="ECO:0000313" key="2">
    <source>
        <dbReference type="Proteomes" id="UP001287286"/>
    </source>
</evidence>
<dbReference type="EMBL" id="JAWRVI010000191">
    <property type="protein sequence ID" value="KAK4072800.1"/>
    <property type="molecule type" value="Genomic_DNA"/>
</dbReference>
<keyword evidence="2" id="KW-1185">Reference proteome</keyword>
<sequence>MPQHQHYNFDQPDSAGTCNVVLGLAVPRNVQELPRTPPPCYAMEGDRAAVELLRGFGIGLDIDEAEINQACHLASGYSDIIFILERPRAKRYDTTFEDFVQSSDTLCALDGLIRFASKGSRSIETVTVLDAFSFQPDKNNHDFDRECHRILSQIIRIKKPKVIVRCHRDSYEDLWMKRFELPGEGYRLERSVVDIEETHSAVVFQSFHPSCAIHNAWYRPEYRALLIHHVIATFGELHGQGELPAYVEDVRLLCNVRGHRVRNDMPFDSPYMAALYTRHTLSAQYEGPGESRPVEFACMDHVERMESRALAFSNMYWKLRGLAQGTFNPGALALGRTRFFNWGGDFFQEDPLFRQVSWLLRARGLEQEGWIAPSSKHTDEAPVPPSIRTTLSRRQPFNIPDECLNDKRQELVLKIKKVAKLTGSRLLASNVTELAESLRVASVLAYYGEFLKGFDRKGYIFGNDGNGSLRMDVAFCQHCLENLEGLTRPTTSISAVQETHLDESIRRRILSRVDASQGHSRASQMAQAASLQNTVRPVMAAPVDGMGGQTTDSVNIKPLIQVDR</sequence>
<protein>
    <submittedName>
        <fullName evidence="1">Uncharacterized protein</fullName>
    </submittedName>
</protein>
<name>A0ABR0BEI4_PURLI</name>
<accession>A0ABR0BEI4</accession>
<reference evidence="1 2" key="1">
    <citation type="journal article" date="2024" name="Microbiol. Resour. Announc.">
        <title>Genome annotations for the ascomycete fungi Trichoderma harzianum, Trichoderma aggressivum, and Purpureocillium lilacinum.</title>
        <authorList>
            <person name="Beijen E.P.W."/>
            <person name="Ohm R.A."/>
        </authorList>
    </citation>
    <scope>NUCLEOTIDE SEQUENCE [LARGE SCALE GENOMIC DNA]</scope>
    <source>
        <strain evidence="1 2">CBS 150709</strain>
    </source>
</reference>